<evidence type="ECO:0000256" key="1">
    <source>
        <dbReference type="SAM" id="SignalP"/>
    </source>
</evidence>
<dbReference type="EMBL" id="KB446559">
    <property type="protein sequence ID" value="EME81715.1"/>
    <property type="molecule type" value="Genomic_DNA"/>
</dbReference>
<dbReference type="RefSeq" id="XP_007927299.1">
    <property type="nucleotide sequence ID" value="XM_007929108.1"/>
</dbReference>
<dbReference type="VEuPathDB" id="FungiDB:MYCFIDRAFT_175304"/>
<organism evidence="2 3">
    <name type="scientific">Pseudocercospora fijiensis (strain CIRAD86)</name>
    <name type="common">Black leaf streak disease fungus</name>
    <name type="synonym">Mycosphaerella fijiensis</name>
    <dbReference type="NCBI Taxonomy" id="383855"/>
    <lineage>
        <taxon>Eukaryota</taxon>
        <taxon>Fungi</taxon>
        <taxon>Dikarya</taxon>
        <taxon>Ascomycota</taxon>
        <taxon>Pezizomycotina</taxon>
        <taxon>Dothideomycetes</taxon>
        <taxon>Dothideomycetidae</taxon>
        <taxon>Mycosphaerellales</taxon>
        <taxon>Mycosphaerellaceae</taxon>
        <taxon>Pseudocercospora</taxon>
    </lineage>
</organism>
<protein>
    <submittedName>
        <fullName evidence="2">Uncharacterized protein</fullName>
    </submittedName>
</protein>
<dbReference type="KEGG" id="pfj:MYCFIDRAFT_175304"/>
<feature type="signal peptide" evidence="1">
    <location>
        <begin position="1"/>
        <end position="21"/>
    </location>
</feature>
<dbReference type="AlphaFoldDB" id="M2YVI5"/>
<keyword evidence="1" id="KW-0732">Signal</keyword>
<evidence type="ECO:0000313" key="2">
    <source>
        <dbReference type="EMBL" id="EME81715.1"/>
    </source>
</evidence>
<dbReference type="Proteomes" id="UP000016932">
    <property type="component" value="Unassembled WGS sequence"/>
</dbReference>
<name>M2YVI5_PSEFD</name>
<proteinExistence type="predicted"/>
<accession>M2YVI5</accession>
<sequence>MAVELLLDVVVDVLLVRHVSGASLQVSRRAASRNIMERGTKVRANARRETFSLCIHTEALPSSFGTYYSPTVFDQHFIKGLLDRQDKRSGAQNMAMPCHAMPVTLSRQVSWGHRTMDVYPALARCVTKQSCLLCCDVSRMSAGSDLPSNASESNGIWSSVSVNKHRAPSHTKWVKPWAYLFDVHCPAGTVAQGMFNPGSEVSSVRFIGPGGVCISLSRVVPKTSLLAFHRLAISPLPNEATVKPAQAPALAGCACYCERLRSATITDADWAGLGRNGGEVNGQSHHGQRGSLPSPALPCLLSHVLWMMLMMMWKDAFDPCAAHELPIYLLSVALSPPLRGGCKPPYNLAKIDTLHYNTNTTPSDPLY</sequence>
<feature type="chain" id="PRO_5004030241" evidence="1">
    <location>
        <begin position="22"/>
        <end position="367"/>
    </location>
</feature>
<dbReference type="GeneID" id="19333356"/>
<dbReference type="HOGENOM" id="CLU_754650_0_0_1"/>
<gene>
    <name evidence="2" type="ORF">MYCFIDRAFT_175304</name>
</gene>
<evidence type="ECO:0000313" key="3">
    <source>
        <dbReference type="Proteomes" id="UP000016932"/>
    </source>
</evidence>
<keyword evidence="3" id="KW-1185">Reference proteome</keyword>
<reference evidence="2 3" key="1">
    <citation type="journal article" date="2012" name="PLoS Pathog.">
        <title>Diverse lifestyles and strategies of plant pathogenesis encoded in the genomes of eighteen Dothideomycetes fungi.</title>
        <authorList>
            <person name="Ohm R.A."/>
            <person name="Feau N."/>
            <person name="Henrissat B."/>
            <person name="Schoch C.L."/>
            <person name="Horwitz B.A."/>
            <person name="Barry K.W."/>
            <person name="Condon B.J."/>
            <person name="Copeland A.C."/>
            <person name="Dhillon B."/>
            <person name="Glaser F."/>
            <person name="Hesse C.N."/>
            <person name="Kosti I."/>
            <person name="LaButti K."/>
            <person name="Lindquist E.A."/>
            <person name="Lucas S."/>
            <person name="Salamov A.A."/>
            <person name="Bradshaw R.E."/>
            <person name="Ciuffetti L."/>
            <person name="Hamelin R.C."/>
            <person name="Kema G.H.J."/>
            <person name="Lawrence C."/>
            <person name="Scott J.A."/>
            <person name="Spatafora J.W."/>
            <person name="Turgeon B.G."/>
            <person name="de Wit P.J.G.M."/>
            <person name="Zhong S."/>
            <person name="Goodwin S.B."/>
            <person name="Grigoriev I.V."/>
        </authorList>
    </citation>
    <scope>NUCLEOTIDE SEQUENCE [LARGE SCALE GENOMIC DNA]</scope>
    <source>
        <strain evidence="2 3">CIRAD86</strain>
    </source>
</reference>